<dbReference type="Proteomes" id="UP000541444">
    <property type="component" value="Unassembled WGS sequence"/>
</dbReference>
<dbReference type="Pfam" id="PF00800">
    <property type="entry name" value="PDT"/>
    <property type="match status" value="1"/>
</dbReference>
<dbReference type="GO" id="GO:0004664">
    <property type="term" value="F:prephenate dehydratase activity"/>
    <property type="evidence" value="ECO:0007669"/>
    <property type="project" value="InterPro"/>
</dbReference>
<evidence type="ECO:0000313" key="8">
    <source>
        <dbReference type="Proteomes" id="UP000541444"/>
    </source>
</evidence>
<dbReference type="SUPFAM" id="SSF53850">
    <property type="entry name" value="Periplasmic binding protein-like II"/>
    <property type="match status" value="1"/>
</dbReference>
<organism evidence="7 8">
    <name type="scientific">Kingdonia uniflora</name>
    <dbReference type="NCBI Taxonomy" id="39325"/>
    <lineage>
        <taxon>Eukaryota</taxon>
        <taxon>Viridiplantae</taxon>
        <taxon>Streptophyta</taxon>
        <taxon>Embryophyta</taxon>
        <taxon>Tracheophyta</taxon>
        <taxon>Spermatophyta</taxon>
        <taxon>Magnoliopsida</taxon>
        <taxon>Ranunculales</taxon>
        <taxon>Circaeasteraceae</taxon>
        <taxon>Kingdonia</taxon>
    </lineage>
</organism>
<sequence length="307" mass="34166">MDFLLDVLNLSIEDCLEQSHFIVYVTKSSHIPYFTWAFQTYHTESVSHNFVYDVEKSLYTLEGLLQNKHEFTIMLDDITLTTSNRTTANGSSGTGVGSPDEVLSVLDIILKQHASRKSCLLFGQSGLYGNFKNFTDPGGGVLECRAFHSIFITVQDGLSLNVGEVDSKKFYRDLSFLPFPLSIVDFFALNSDGTNVHVAYQGVPRAYSEAAALKVYPECEVIPYNQFEAVFKADELWLVDKAVLAIENNLGGSIHRNYDLLFRHRLYIVGEALAQSEMYPSKLGVVRECAGDIAGAAQFAALLVLEQ</sequence>
<dbReference type="Gene3D" id="3.40.190.10">
    <property type="entry name" value="Periplasmic binding protein-like II"/>
    <property type="match status" value="1"/>
</dbReference>
<dbReference type="GO" id="GO:0009507">
    <property type="term" value="C:chloroplast"/>
    <property type="evidence" value="ECO:0007669"/>
    <property type="project" value="TreeGrafter"/>
</dbReference>
<evidence type="ECO:0000313" key="7">
    <source>
        <dbReference type="EMBL" id="KAF6174012.1"/>
    </source>
</evidence>
<keyword evidence="4" id="KW-0456">Lyase</keyword>
<name>A0A7J7P424_9MAGN</name>
<gene>
    <name evidence="7" type="ORF">GIB67_039963</name>
</gene>
<comment type="caution">
    <text evidence="7">The sequence shown here is derived from an EMBL/GenBank/DDBJ whole genome shotgun (WGS) entry which is preliminary data.</text>
</comment>
<keyword evidence="2" id="KW-0057">Aromatic amino acid biosynthesis</keyword>
<evidence type="ECO:0000256" key="2">
    <source>
        <dbReference type="ARBA" id="ARBA00023141"/>
    </source>
</evidence>
<feature type="domain" description="Prephenate dehydratase" evidence="6">
    <location>
        <begin position="197"/>
        <end position="307"/>
    </location>
</feature>
<dbReference type="AlphaFoldDB" id="A0A7J7P424"/>
<keyword evidence="3" id="KW-0584">Phenylalanine biosynthesis</keyword>
<evidence type="ECO:0000256" key="5">
    <source>
        <dbReference type="ARBA" id="ARBA00029440"/>
    </source>
</evidence>
<dbReference type="InterPro" id="IPR001086">
    <property type="entry name" value="Preph_deHydtase"/>
</dbReference>
<dbReference type="PANTHER" id="PTHR21022">
    <property type="entry name" value="PREPHENATE DEHYDRATASE P PROTEIN"/>
    <property type="match status" value="1"/>
</dbReference>
<accession>A0A7J7P424</accession>
<dbReference type="PANTHER" id="PTHR21022:SF20">
    <property type="entry name" value="AROGENATE DEHYDRATASE_PREPHENATE DEHYDRATASE 1, CHLOROPLASTIC"/>
    <property type="match status" value="1"/>
</dbReference>
<dbReference type="PROSITE" id="PS51171">
    <property type="entry name" value="PREPHENATE_DEHYDR_3"/>
    <property type="match status" value="1"/>
</dbReference>
<evidence type="ECO:0000259" key="6">
    <source>
        <dbReference type="PROSITE" id="PS51171"/>
    </source>
</evidence>
<comment type="pathway">
    <text evidence="5">Amino-acid biosynthesis.</text>
</comment>
<evidence type="ECO:0000256" key="3">
    <source>
        <dbReference type="ARBA" id="ARBA00023222"/>
    </source>
</evidence>
<evidence type="ECO:0000256" key="4">
    <source>
        <dbReference type="ARBA" id="ARBA00023239"/>
    </source>
</evidence>
<dbReference type="OrthoDB" id="2414662at2759"/>
<reference evidence="7 8" key="1">
    <citation type="journal article" date="2020" name="IScience">
        <title>Genome Sequencing of the Endangered Kingdonia uniflora (Circaeasteraceae, Ranunculales) Reveals Potential Mechanisms of Evolutionary Specialization.</title>
        <authorList>
            <person name="Sun Y."/>
            <person name="Deng T."/>
            <person name="Zhang A."/>
            <person name="Moore M.J."/>
            <person name="Landis J.B."/>
            <person name="Lin N."/>
            <person name="Zhang H."/>
            <person name="Zhang X."/>
            <person name="Huang J."/>
            <person name="Zhang X."/>
            <person name="Sun H."/>
            <person name="Wang H."/>
        </authorList>
    </citation>
    <scope>NUCLEOTIDE SEQUENCE [LARGE SCALE GENOMIC DNA]</scope>
    <source>
        <strain evidence="7">TB1705</strain>
        <tissue evidence="7">Leaf</tissue>
    </source>
</reference>
<keyword evidence="1" id="KW-0028">Amino-acid biosynthesis</keyword>
<dbReference type="EMBL" id="JACGCM010000309">
    <property type="protein sequence ID" value="KAF6174012.1"/>
    <property type="molecule type" value="Genomic_DNA"/>
</dbReference>
<evidence type="ECO:0000256" key="1">
    <source>
        <dbReference type="ARBA" id="ARBA00022605"/>
    </source>
</evidence>
<dbReference type="GO" id="GO:0047769">
    <property type="term" value="F:arogenate dehydratase activity"/>
    <property type="evidence" value="ECO:0007669"/>
    <property type="project" value="TreeGrafter"/>
</dbReference>
<proteinExistence type="predicted"/>
<keyword evidence="8" id="KW-1185">Reference proteome</keyword>
<dbReference type="GO" id="GO:0009094">
    <property type="term" value="P:L-phenylalanine biosynthetic process"/>
    <property type="evidence" value="ECO:0007669"/>
    <property type="project" value="UniProtKB-KW"/>
</dbReference>
<protein>
    <recommendedName>
        <fullName evidence="6">Prephenate dehydratase domain-containing protein</fullName>
    </recommendedName>
</protein>